<keyword evidence="3 6" id="KW-0812">Transmembrane</keyword>
<feature type="transmembrane region" description="Helical" evidence="6">
    <location>
        <begin position="35"/>
        <end position="57"/>
    </location>
</feature>
<feature type="domain" description="Phage shock protein PspC N-terminal" evidence="7">
    <location>
        <begin position="4"/>
        <end position="61"/>
    </location>
</feature>
<evidence type="ECO:0000256" key="3">
    <source>
        <dbReference type="ARBA" id="ARBA00022692"/>
    </source>
</evidence>
<comment type="caution">
    <text evidence="9">The sequence shown here is derived from an EMBL/GenBank/DDBJ whole genome shotgun (WGS) entry which is preliminary data.</text>
</comment>
<reference evidence="9" key="1">
    <citation type="journal article" date="2014" name="Int. J. Syst. Evol. Microbiol.">
        <title>Complete genome sequence of Corynebacterium casei LMG S-19264T (=DSM 44701T), isolated from a smear-ripened cheese.</title>
        <authorList>
            <consortium name="US DOE Joint Genome Institute (JGI-PGF)"/>
            <person name="Walter F."/>
            <person name="Albersmeier A."/>
            <person name="Kalinowski J."/>
            <person name="Ruckert C."/>
        </authorList>
    </citation>
    <scope>NUCLEOTIDE SEQUENCE</scope>
    <source>
        <strain evidence="9">CCM 8711</strain>
    </source>
</reference>
<comment type="subcellular location">
    <subcellularLocation>
        <location evidence="1">Cell membrane</location>
        <topology evidence="1">Single-pass membrane protein</topology>
    </subcellularLocation>
</comment>
<dbReference type="PANTHER" id="PTHR33885">
    <property type="entry name" value="PHAGE SHOCK PROTEIN C"/>
    <property type="match status" value="1"/>
</dbReference>
<evidence type="ECO:0000256" key="4">
    <source>
        <dbReference type="ARBA" id="ARBA00022989"/>
    </source>
</evidence>
<organism evidence="9 10">
    <name type="scientific">Mucilaginibacter galii</name>
    <dbReference type="NCBI Taxonomy" id="2005073"/>
    <lineage>
        <taxon>Bacteria</taxon>
        <taxon>Pseudomonadati</taxon>
        <taxon>Bacteroidota</taxon>
        <taxon>Sphingobacteriia</taxon>
        <taxon>Sphingobacteriales</taxon>
        <taxon>Sphingobacteriaceae</taxon>
        <taxon>Mucilaginibacter</taxon>
    </lineage>
</organism>
<sequence>MNEKKLYRDDRNATIGGVCKGLADYFDIDVTIVRALFLLALVLKGGGVLIYIVLMVVMPKKPWGFGTPGVDYTMPPQGQPADPFIYQPAPRRKSNFSVIAGMVLVFLGLILLLDEYNVIPDWDFEHLWPVPLVAIGLVLLFSSNKNKASNPQPPIE</sequence>
<dbReference type="Pfam" id="PF18917">
    <property type="entry name" value="LiaI-LiaF-like_TM1"/>
    <property type="match status" value="1"/>
</dbReference>
<dbReference type="AlphaFoldDB" id="A0A917JB34"/>
<dbReference type="Proteomes" id="UP000662074">
    <property type="component" value="Unassembled WGS sequence"/>
</dbReference>
<evidence type="ECO:0000259" key="8">
    <source>
        <dbReference type="Pfam" id="PF18917"/>
    </source>
</evidence>
<evidence type="ECO:0000256" key="5">
    <source>
        <dbReference type="ARBA" id="ARBA00023136"/>
    </source>
</evidence>
<reference evidence="9" key="2">
    <citation type="submission" date="2020-09" db="EMBL/GenBank/DDBJ databases">
        <authorList>
            <person name="Sun Q."/>
            <person name="Sedlacek I."/>
        </authorList>
    </citation>
    <scope>NUCLEOTIDE SEQUENCE</scope>
    <source>
        <strain evidence="9">CCM 8711</strain>
    </source>
</reference>
<keyword evidence="5 6" id="KW-0472">Membrane</keyword>
<feature type="transmembrane region" description="Helical" evidence="6">
    <location>
        <begin position="96"/>
        <end position="114"/>
    </location>
</feature>
<protein>
    <recommendedName>
        <fullName evidence="11">PspC domain-containing protein</fullName>
    </recommendedName>
</protein>
<proteinExistence type="predicted"/>
<evidence type="ECO:0000256" key="6">
    <source>
        <dbReference type="SAM" id="Phobius"/>
    </source>
</evidence>
<name>A0A917JB34_9SPHI</name>
<gene>
    <name evidence="9" type="ORF">GCM10011425_36770</name>
</gene>
<keyword evidence="2" id="KW-1003">Cell membrane</keyword>
<dbReference type="PANTHER" id="PTHR33885:SF3">
    <property type="entry name" value="PHAGE SHOCK PROTEIN C"/>
    <property type="match status" value="1"/>
</dbReference>
<evidence type="ECO:0000313" key="9">
    <source>
        <dbReference type="EMBL" id="GGI52465.1"/>
    </source>
</evidence>
<accession>A0A917JB34</accession>
<dbReference type="InterPro" id="IPR043726">
    <property type="entry name" value="LiaI-LiaF-like_TM1"/>
</dbReference>
<feature type="transmembrane region" description="Helical" evidence="6">
    <location>
        <begin position="126"/>
        <end position="142"/>
    </location>
</feature>
<keyword evidence="4 6" id="KW-1133">Transmembrane helix</keyword>
<keyword evidence="10" id="KW-1185">Reference proteome</keyword>
<dbReference type="RefSeq" id="WP_188418572.1">
    <property type="nucleotide sequence ID" value="NZ_BMDO01000013.1"/>
</dbReference>
<dbReference type="InterPro" id="IPR052027">
    <property type="entry name" value="PspC"/>
</dbReference>
<dbReference type="InterPro" id="IPR007168">
    <property type="entry name" value="Phageshock_PspC_N"/>
</dbReference>
<dbReference type="EMBL" id="BMDO01000013">
    <property type="protein sequence ID" value="GGI52465.1"/>
    <property type="molecule type" value="Genomic_DNA"/>
</dbReference>
<evidence type="ECO:0000259" key="7">
    <source>
        <dbReference type="Pfam" id="PF04024"/>
    </source>
</evidence>
<evidence type="ECO:0000313" key="10">
    <source>
        <dbReference type="Proteomes" id="UP000662074"/>
    </source>
</evidence>
<dbReference type="GO" id="GO:0005886">
    <property type="term" value="C:plasma membrane"/>
    <property type="evidence" value="ECO:0007669"/>
    <property type="project" value="UniProtKB-SubCell"/>
</dbReference>
<feature type="domain" description="LiaI-LiaF-like transmembrane region" evidence="8">
    <location>
        <begin position="99"/>
        <end position="140"/>
    </location>
</feature>
<evidence type="ECO:0000256" key="1">
    <source>
        <dbReference type="ARBA" id="ARBA00004162"/>
    </source>
</evidence>
<evidence type="ECO:0000256" key="2">
    <source>
        <dbReference type="ARBA" id="ARBA00022475"/>
    </source>
</evidence>
<dbReference type="Pfam" id="PF04024">
    <property type="entry name" value="PspC"/>
    <property type="match status" value="1"/>
</dbReference>
<evidence type="ECO:0008006" key="11">
    <source>
        <dbReference type="Google" id="ProtNLM"/>
    </source>
</evidence>